<dbReference type="GO" id="GO:0019843">
    <property type="term" value="F:rRNA binding"/>
    <property type="evidence" value="ECO:0007669"/>
    <property type="project" value="UniProtKB-UniRule"/>
</dbReference>
<dbReference type="HAMAP" id="MF_00403_B">
    <property type="entry name" value="Ribosomal_uS12_B"/>
    <property type="match status" value="1"/>
</dbReference>
<keyword evidence="3 7" id="KW-0689">Ribosomal protein</keyword>
<evidence type="ECO:0000256" key="6">
    <source>
        <dbReference type="ARBA" id="ARBA00035161"/>
    </source>
</evidence>
<dbReference type="PATRIC" id="fig|1618586.3.peg.93"/>
<dbReference type="EMBL" id="LBOI01000002">
    <property type="protein sequence ID" value="KKP32083.1"/>
    <property type="molecule type" value="Genomic_DNA"/>
</dbReference>
<feature type="region of interest" description="Disordered" evidence="10">
    <location>
        <begin position="1"/>
        <end position="21"/>
    </location>
</feature>
<dbReference type="NCBIfam" id="TIGR00981">
    <property type="entry name" value="rpsL_bact"/>
    <property type="match status" value="1"/>
</dbReference>
<comment type="caution">
    <text evidence="11">The sequence shown here is derived from an EMBL/GenBank/DDBJ whole genome shotgun (WGS) entry which is preliminary data.</text>
</comment>
<sequence>MPTANQLVRHGRKSLKKKSKTTSLKRWFNAKDRKFGDNSSPFKRGVVLTVRTMTPRKPNSALRKVARVRLSNKQEVTVYIPGEGHELAEHSVVLVRGGRVKDLAGVKYTIVRGKLDTTGVSGRKTSRSRYGVKKSQGGTK</sequence>
<evidence type="ECO:0000256" key="4">
    <source>
        <dbReference type="ARBA" id="ARBA00023274"/>
    </source>
</evidence>
<comment type="function">
    <text evidence="5 7 9">Interacts with and stabilizes bases of the 16S rRNA that are involved in tRNA selection in the A site and with the mRNA backbone. Located at the interface of the 30S and 50S subunits, it traverses the body of the 30S subunit contacting proteins on the other side and probably holding the rRNA structure together. The combined cluster of proteins S8, S12 and S17 appears to hold together the shoulder and platform of the 30S subunit.</text>
</comment>
<evidence type="ECO:0000313" key="11">
    <source>
        <dbReference type="EMBL" id="KKP32083.1"/>
    </source>
</evidence>
<accession>A0A0F9YLK0</accession>
<evidence type="ECO:0000256" key="3">
    <source>
        <dbReference type="ARBA" id="ARBA00022980"/>
    </source>
</evidence>
<dbReference type="PIRSF" id="PIRSF002133">
    <property type="entry name" value="Ribosomal_S12/S23"/>
    <property type="match status" value="1"/>
</dbReference>
<evidence type="ECO:0000256" key="1">
    <source>
        <dbReference type="ARBA" id="ARBA00003022"/>
    </source>
</evidence>
<dbReference type="Gene3D" id="2.40.50.140">
    <property type="entry name" value="Nucleic acid-binding proteins"/>
    <property type="match status" value="1"/>
</dbReference>
<protein>
    <recommendedName>
        <fullName evidence="6 7">Small ribosomal subunit protein uS12</fullName>
    </recommendedName>
</protein>
<gene>
    <name evidence="7" type="primary">rpsL</name>
    <name evidence="11" type="ORF">UR21_C0002G0002</name>
</gene>
<reference evidence="11 12" key="1">
    <citation type="journal article" date="2015" name="Nature">
        <title>rRNA introns, odd ribosomes, and small enigmatic genomes across a large radiation of phyla.</title>
        <authorList>
            <person name="Brown C.T."/>
            <person name="Hug L.A."/>
            <person name="Thomas B.C."/>
            <person name="Sharon I."/>
            <person name="Castelle C.J."/>
            <person name="Singh A."/>
            <person name="Wilkins M.J."/>
            <person name="Williams K.H."/>
            <person name="Banfield J.F."/>
        </authorList>
    </citation>
    <scope>NUCLEOTIDE SEQUENCE [LARGE SCALE GENOMIC DNA]</scope>
</reference>
<dbReference type="PANTHER" id="PTHR11652">
    <property type="entry name" value="30S RIBOSOMAL PROTEIN S12 FAMILY MEMBER"/>
    <property type="match status" value="1"/>
</dbReference>
<dbReference type="Proteomes" id="UP000034803">
    <property type="component" value="Unassembled WGS sequence"/>
</dbReference>
<dbReference type="PROSITE" id="PS00055">
    <property type="entry name" value="RIBOSOMAL_S12"/>
    <property type="match status" value="1"/>
</dbReference>
<feature type="compositionally biased region" description="Basic residues" evidence="10">
    <location>
        <begin position="9"/>
        <end position="20"/>
    </location>
</feature>
<evidence type="ECO:0000313" key="12">
    <source>
        <dbReference type="Proteomes" id="UP000034803"/>
    </source>
</evidence>
<evidence type="ECO:0000256" key="5">
    <source>
        <dbReference type="ARBA" id="ARBA00024962"/>
    </source>
</evidence>
<keyword evidence="7 9" id="KW-0699">rRNA-binding</keyword>
<evidence type="ECO:0000256" key="10">
    <source>
        <dbReference type="SAM" id="MobiDB-lite"/>
    </source>
</evidence>
<comment type="function">
    <text evidence="1 7 9">With S4 and S5 plays an important role in translational accuracy.</text>
</comment>
<dbReference type="PRINTS" id="PR01034">
    <property type="entry name" value="RIBOSOMALS12"/>
</dbReference>
<keyword evidence="7 9" id="KW-0820">tRNA-binding</keyword>
<dbReference type="InterPro" id="IPR006032">
    <property type="entry name" value="Ribosomal_uS12"/>
</dbReference>
<keyword evidence="4 7" id="KW-0687">Ribonucleoprotein</keyword>
<proteinExistence type="inferred from homology"/>
<dbReference type="GO" id="GO:0015935">
    <property type="term" value="C:small ribosomal subunit"/>
    <property type="evidence" value="ECO:0007669"/>
    <property type="project" value="InterPro"/>
</dbReference>
<evidence type="ECO:0000256" key="8">
    <source>
        <dbReference type="RuleBase" id="RU003622"/>
    </source>
</evidence>
<keyword evidence="7 9" id="KW-0694">RNA-binding</keyword>
<dbReference type="Pfam" id="PF00164">
    <property type="entry name" value="Ribosom_S12_S23"/>
    <property type="match status" value="1"/>
</dbReference>
<evidence type="ECO:0000256" key="2">
    <source>
        <dbReference type="ARBA" id="ARBA00005657"/>
    </source>
</evidence>
<organism evidence="11 12">
    <name type="scientific">Candidatus Woesebacteria bacterium GW2011_GWC2_31_9</name>
    <dbReference type="NCBI Taxonomy" id="1618586"/>
    <lineage>
        <taxon>Bacteria</taxon>
        <taxon>Candidatus Woeseibacteriota</taxon>
    </lineage>
</organism>
<comment type="similarity">
    <text evidence="2 7 8">Belongs to the universal ribosomal protein uS12 family.</text>
</comment>
<evidence type="ECO:0000256" key="7">
    <source>
        <dbReference type="HAMAP-Rule" id="MF_00403"/>
    </source>
</evidence>
<dbReference type="AlphaFoldDB" id="A0A0F9YLK0"/>
<dbReference type="GO" id="GO:0006412">
    <property type="term" value="P:translation"/>
    <property type="evidence" value="ECO:0007669"/>
    <property type="project" value="UniProtKB-UniRule"/>
</dbReference>
<dbReference type="GO" id="GO:0000049">
    <property type="term" value="F:tRNA binding"/>
    <property type="evidence" value="ECO:0007669"/>
    <property type="project" value="UniProtKB-UniRule"/>
</dbReference>
<comment type="subunit">
    <text evidence="7 9">Part of the 30S ribosomal subunit. Contacts proteins S8 and S17. May interact with IF1 in the 30S initiation complex.</text>
</comment>
<dbReference type="FunFam" id="2.40.50.140:FF:000099">
    <property type="entry name" value="Ribosomal protein S12, mitochondrial"/>
    <property type="match status" value="1"/>
</dbReference>
<dbReference type="GO" id="GO:0003735">
    <property type="term" value="F:structural constituent of ribosome"/>
    <property type="evidence" value="ECO:0007669"/>
    <property type="project" value="InterPro"/>
</dbReference>
<dbReference type="SUPFAM" id="SSF50249">
    <property type="entry name" value="Nucleic acid-binding proteins"/>
    <property type="match status" value="1"/>
</dbReference>
<dbReference type="CDD" id="cd03368">
    <property type="entry name" value="Ribosomal_S12"/>
    <property type="match status" value="1"/>
</dbReference>
<dbReference type="InterPro" id="IPR012340">
    <property type="entry name" value="NA-bd_OB-fold"/>
</dbReference>
<name>A0A0F9YLK0_9BACT</name>
<evidence type="ECO:0000256" key="9">
    <source>
        <dbReference type="RuleBase" id="RU003623"/>
    </source>
</evidence>
<dbReference type="InterPro" id="IPR005679">
    <property type="entry name" value="Ribosomal_uS12_bac"/>
</dbReference>
<feature type="region of interest" description="Disordered" evidence="10">
    <location>
        <begin position="118"/>
        <end position="140"/>
    </location>
</feature>